<evidence type="ECO:0000313" key="2">
    <source>
        <dbReference type="EMBL" id="KPY88483.1"/>
    </source>
</evidence>
<evidence type="ECO:0000313" key="5">
    <source>
        <dbReference type="Proteomes" id="UP001610657"/>
    </source>
</evidence>
<organism evidence="1">
    <name type="scientific">Pseudomonas syringae pv. tagetis</name>
    <dbReference type="NCBI Taxonomy" id="129140"/>
    <lineage>
        <taxon>Bacteria</taxon>
        <taxon>Pseudomonadati</taxon>
        <taxon>Pseudomonadota</taxon>
        <taxon>Gammaproteobacteria</taxon>
        <taxon>Pseudomonadales</taxon>
        <taxon>Pseudomonadaceae</taxon>
        <taxon>Pseudomonas</taxon>
    </lineage>
</organism>
<sequence length="175" mass="19595">MAPTVEALWARWWCNPWSWAHPARQHIFAESCGLTVGECDALMACRHSVFLESVGIAPAQPAVADTAVLDWLTLTPVQREQAIGLAQLICFTRYESDGPDGQWCWALAKALRPAVWLPADVYDARLLLGAWLGSQYWSRLRLAWPPGEVADVPCEAPENKLQTLWRAILWRVTAS</sequence>
<reference evidence="1" key="2">
    <citation type="journal article" date="2006" name="Biotechnol. Lett.">
        <title>Construction of a bacterial artificial chromosome library and characterization of hrp/hrc gene cluster of Pseudomonas syringae pathovar tagetis LMG5090.</title>
        <authorList>
            <person name="Song E.S."/>
            <person name="Park Y.J."/>
            <person name="Chae S.C."/>
            <person name="Kim J.G."/>
            <person name="Cho H.J."/>
            <person name="Lee G.B."/>
            <person name="Lee B.M."/>
        </authorList>
    </citation>
    <scope>NUCLEOTIDE SEQUENCE</scope>
    <source>
        <strain evidence="1">LMG5090</strain>
    </source>
</reference>
<accession>Q2LJ17</accession>
<reference evidence="1" key="1">
    <citation type="submission" date="2005-10" db="EMBL/GenBank/DDBJ databases">
        <authorList>
            <person name="Lee B.-M."/>
            <person name="Song E.-S."/>
            <person name="Park Y.-J."/>
            <person name="Chae S.-C."/>
            <person name="Kim J.-G."/>
            <person name="Cho H.-J."/>
        </authorList>
    </citation>
    <scope>NUCLEOTIDE SEQUENCE</scope>
    <source>
        <strain evidence="1">LMG5090</strain>
    </source>
</reference>
<proteinExistence type="predicted"/>
<name>Q2LJ17_9PSED</name>
<protein>
    <submittedName>
        <fullName evidence="1 3">Type III secretion protein</fullName>
    </submittedName>
</protein>
<reference evidence="3 5" key="4">
    <citation type="submission" date="2023-08" db="EMBL/GenBank/DDBJ databases">
        <title>Genomic and mutational analysis of Pseudomonas syringae pv. tagetis EB037 pathogenicity on sunflower.</title>
        <authorList>
            <person name="Maul J.E."/>
        </authorList>
    </citation>
    <scope>NUCLEOTIDE SEQUENCE [LARGE SCALE GENOMIC DNA]</scope>
    <source>
        <strain evidence="3 5">EB037_T1</strain>
    </source>
</reference>
<gene>
    <name evidence="1" type="primary">hrpD</name>
    <name evidence="2" type="ORF">ALO44_01276</name>
    <name evidence="3" type="ORF">RA271_08090</name>
</gene>
<evidence type="ECO:0000313" key="4">
    <source>
        <dbReference type="Proteomes" id="UP000050474"/>
    </source>
</evidence>
<reference evidence="2 4" key="3">
    <citation type="submission" date="2015-09" db="EMBL/GenBank/DDBJ databases">
        <title>Genome announcement of multiple Pseudomonas syringae strains.</title>
        <authorList>
            <person name="Thakur S."/>
            <person name="Wang P.W."/>
            <person name="Gong Y."/>
            <person name="Weir B.S."/>
            <person name="Guttman D.S."/>
        </authorList>
    </citation>
    <scope>NUCLEOTIDE SEQUENCE [LARGE SCALE GENOMIC DNA]</scope>
    <source>
        <strain evidence="2 4">ICMP4091</strain>
    </source>
</reference>
<dbReference type="AlphaFoldDB" id="Q2LJ17"/>
<dbReference type="EMBL" id="JAVCQK010000003">
    <property type="protein sequence ID" value="MFH7515159.1"/>
    <property type="molecule type" value="Genomic_DNA"/>
</dbReference>
<dbReference type="EMBL" id="LJRM01000043">
    <property type="protein sequence ID" value="KPY88483.1"/>
    <property type="molecule type" value="Genomic_DNA"/>
</dbReference>
<dbReference type="PATRIC" id="fig|129140.3.peg.1690"/>
<dbReference type="EMBL" id="DQ246442">
    <property type="protein sequence ID" value="ABB91657.1"/>
    <property type="molecule type" value="Genomic_DNA"/>
</dbReference>
<evidence type="ECO:0000313" key="1">
    <source>
        <dbReference type="EMBL" id="ABB91657.1"/>
    </source>
</evidence>
<evidence type="ECO:0000313" key="3">
    <source>
        <dbReference type="EMBL" id="MFH7515159.1"/>
    </source>
</evidence>
<dbReference type="RefSeq" id="WP_054985832.1">
    <property type="nucleotide sequence ID" value="NZ_CP092923.1"/>
</dbReference>
<keyword evidence="5" id="KW-1185">Reference proteome</keyword>
<dbReference type="STRING" id="129140.ALO44_01276"/>
<dbReference type="GeneID" id="96217599"/>
<dbReference type="Proteomes" id="UP000050474">
    <property type="component" value="Unassembled WGS sequence"/>
</dbReference>
<dbReference type="Proteomes" id="UP001610657">
    <property type="component" value="Unassembled WGS sequence"/>
</dbReference>